<protein>
    <submittedName>
        <fullName evidence="2">Uncharacterized protein</fullName>
    </submittedName>
</protein>
<sequence>MVLVRLCGYCSRTNGRAGACGPAITGASADTEAGHGPVKPEILSREIYIAEIESESQPSEKSVPQSQHPWTRVGQHPEDYKNLHPGTQNLKMNSRDISAMFRAALGAKSRRMPDLHFQMVPLQWAHPAAVALVFLQEKS</sequence>
<name>A0AAW2HB05_9NEOP</name>
<dbReference type="EMBL" id="JARGDH010000005">
    <property type="protein sequence ID" value="KAL0267053.1"/>
    <property type="molecule type" value="Genomic_DNA"/>
</dbReference>
<feature type="region of interest" description="Disordered" evidence="1">
    <location>
        <begin position="54"/>
        <end position="91"/>
    </location>
</feature>
<reference evidence="2" key="1">
    <citation type="journal article" date="2024" name="Gigascience">
        <title>Chromosome-level genome of the poultry shaft louse Menopon gallinae provides insight into the host-switching and adaptive evolution of parasitic lice.</title>
        <authorList>
            <person name="Xu Y."/>
            <person name="Ma L."/>
            <person name="Liu S."/>
            <person name="Liang Y."/>
            <person name="Liu Q."/>
            <person name="He Z."/>
            <person name="Tian L."/>
            <person name="Duan Y."/>
            <person name="Cai W."/>
            <person name="Li H."/>
            <person name="Song F."/>
        </authorList>
    </citation>
    <scope>NUCLEOTIDE SEQUENCE</scope>
    <source>
        <strain evidence="2">Cailab_2023a</strain>
    </source>
</reference>
<organism evidence="2">
    <name type="scientific">Menopon gallinae</name>
    <name type="common">poultry shaft louse</name>
    <dbReference type="NCBI Taxonomy" id="328185"/>
    <lineage>
        <taxon>Eukaryota</taxon>
        <taxon>Metazoa</taxon>
        <taxon>Ecdysozoa</taxon>
        <taxon>Arthropoda</taxon>
        <taxon>Hexapoda</taxon>
        <taxon>Insecta</taxon>
        <taxon>Pterygota</taxon>
        <taxon>Neoptera</taxon>
        <taxon>Paraneoptera</taxon>
        <taxon>Psocodea</taxon>
        <taxon>Troctomorpha</taxon>
        <taxon>Phthiraptera</taxon>
        <taxon>Amblycera</taxon>
        <taxon>Menoponidae</taxon>
        <taxon>Menopon</taxon>
    </lineage>
</organism>
<feature type="compositionally biased region" description="Polar residues" evidence="1">
    <location>
        <begin position="55"/>
        <end position="69"/>
    </location>
</feature>
<gene>
    <name evidence="2" type="ORF">PYX00_009421</name>
</gene>
<accession>A0AAW2HB05</accession>
<proteinExistence type="predicted"/>
<evidence type="ECO:0000313" key="2">
    <source>
        <dbReference type="EMBL" id="KAL0267053.1"/>
    </source>
</evidence>
<evidence type="ECO:0000256" key="1">
    <source>
        <dbReference type="SAM" id="MobiDB-lite"/>
    </source>
</evidence>
<dbReference type="AlphaFoldDB" id="A0AAW2HB05"/>
<comment type="caution">
    <text evidence="2">The sequence shown here is derived from an EMBL/GenBank/DDBJ whole genome shotgun (WGS) entry which is preliminary data.</text>
</comment>